<gene>
    <name evidence="2" type="ORF">MEUPH1_LOCUS4108</name>
</gene>
<evidence type="ECO:0000313" key="3">
    <source>
        <dbReference type="Proteomes" id="UP001160148"/>
    </source>
</evidence>
<comment type="caution">
    <text evidence="2">The sequence shown here is derived from an EMBL/GenBank/DDBJ whole genome shotgun (WGS) entry which is preliminary data.</text>
</comment>
<name>A0AAV0VSF0_9HEMI</name>
<dbReference type="EMBL" id="CARXXK010000001">
    <property type="protein sequence ID" value="CAI6347303.1"/>
    <property type="molecule type" value="Genomic_DNA"/>
</dbReference>
<accession>A0AAV0VSF0</accession>
<organism evidence="2 3">
    <name type="scientific">Macrosiphum euphorbiae</name>
    <name type="common">potato aphid</name>
    <dbReference type="NCBI Taxonomy" id="13131"/>
    <lineage>
        <taxon>Eukaryota</taxon>
        <taxon>Metazoa</taxon>
        <taxon>Ecdysozoa</taxon>
        <taxon>Arthropoda</taxon>
        <taxon>Hexapoda</taxon>
        <taxon>Insecta</taxon>
        <taxon>Pterygota</taxon>
        <taxon>Neoptera</taxon>
        <taxon>Paraneoptera</taxon>
        <taxon>Hemiptera</taxon>
        <taxon>Sternorrhyncha</taxon>
        <taxon>Aphidomorpha</taxon>
        <taxon>Aphidoidea</taxon>
        <taxon>Aphididae</taxon>
        <taxon>Macrosiphini</taxon>
        <taxon>Macrosiphum</taxon>
    </lineage>
</organism>
<feature type="region of interest" description="Disordered" evidence="1">
    <location>
        <begin position="1"/>
        <end position="107"/>
    </location>
</feature>
<keyword evidence="3" id="KW-1185">Reference proteome</keyword>
<feature type="compositionally biased region" description="Polar residues" evidence="1">
    <location>
        <begin position="39"/>
        <end position="57"/>
    </location>
</feature>
<protein>
    <submittedName>
        <fullName evidence="2">Uncharacterized protein</fullName>
    </submittedName>
</protein>
<proteinExistence type="predicted"/>
<dbReference type="Proteomes" id="UP001160148">
    <property type="component" value="Unassembled WGS sequence"/>
</dbReference>
<feature type="compositionally biased region" description="Low complexity" evidence="1">
    <location>
        <begin position="95"/>
        <end position="107"/>
    </location>
</feature>
<sequence length="107" mass="11653">MAEQASSALGNASSISTRRGNIEGNTRSRVGSRKDSKKNTNNQVDVATLNLDNTETPIVNEPSASTQRSRRSKSSTRNTRTSNSNTLTQKELPGTSRKSTISKSRRK</sequence>
<reference evidence="2 3" key="1">
    <citation type="submission" date="2023-01" db="EMBL/GenBank/DDBJ databases">
        <authorList>
            <person name="Whitehead M."/>
        </authorList>
    </citation>
    <scope>NUCLEOTIDE SEQUENCE [LARGE SCALE GENOMIC DNA]</scope>
</reference>
<dbReference type="AlphaFoldDB" id="A0AAV0VSF0"/>
<feature type="compositionally biased region" description="Low complexity" evidence="1">
    <location>
        <begin position="75"/>
        <end position="86"/>
    </location>
</feature>
<feature type="compositionally biased region" description="Polar residues" evidence="1">
    <location>
        <begin position="1"/>
        <end position="29"/>
    </location>
</feature>
<evidence type="ECO:0000256" key="1">
    <source>
        <dbReference type="SAM" id="MobiDB-lite"/>
    </source>
</evidence>
<evidence type="ECO:0000313" key="2">
    <source>
        <dbReference type="EMBL" id="CAI6347303.1"/>
    </source>
</evidence>